<keyword evidence="3" id="KW-0808">Transferase</keyword>
<evidence type="ECO:0000256" key="5">
    <source>
        <dbReference type="ARBA" id="ARBA00023012"/>
    </source>
</evidence>
<dbReference type="Gene3D" id="3.30.565.10">
    <property type="entry name" value="Histidine kinase-like ATPase, C-terminal domain"/>
    <property type="match status" value="1"/>
</dbReference>
<feature type="transmembrane region" description="Helical" evidence="6">
    <location>
        <begin position="17"/>
        <end position="35"/>
    </location>
</feature>
<gene>
    <name evidence="7" type="ORF">JQN70_05390</name>
</gene>
<organism evidence="7 8">
    <name type="scientific">Phycicoccus sonneratiae</name>
    <dbReference type="NCBI Taxonomy" id="2807628"/>
    <lineage>
        <taxon>Bacteria</taxon>
        <taxon>Bacillati</taxon>
        <taxon>Actinomycetota</taxon>
        <taxon>Actinomycetes</taxon>
        <taxon>Micrococcales</taxon>
        <taxon>Intrasporangiaceae</taxon>
        <taxon>Phycicoccus</taxon>
    </lineage>
</organism>
<keyword evidence="6" id="KW-0472">Membrane</keyword>
<dbReference type="InterPro" id="IPR050482">
    <property type="entry name" value="Sensor_HK_TwoCompSys"/>
</dbReference>
<proteinExistence type="predicted"/>
<dbReference type="EC" id="2.7.13.3" evidence="2"/>
<keyword evidence="6" id="KW-1133">Transmembrane helix</keyword>
<keyword evidence="4" id="KW-0418">Kinase</keyword>
<evidence type="ECO:0000313" key="7">
    <source>
        <dbReference type="EMBL" id="MBM6399810.1"/>
    </source>
</evidence>
<comment type="catalytic activity">
    <reaction evidence="1">
        <text>ATP + protein L-histidine = ADP + protein N-phospho-L-histidine.</text>
        <dbReference type="EC" id="2.7.13.3"/>
    </reaction>
</comment>
<evidence type="ECO:0000256" key="3">
    <source>
        <dbReference type="ARBA" id="ARBA00022679"/>
    </source>
</evidence>
<keyword evidence="6" id="KW-0812">Transmembrane</keyword>
<feature type="transmembrane region" description="Helical" evidence="6">
    <location>
        <begin position="55"/>
        <end position="76"/>
    </location>
</feature>
<keyword evidence="5" id="KW-0902">Two-component regulatory system</keyword>
<evidence type="ECO:0000256" key="1">
    <source>
        <dbReference type="ARBA" id="ARBA00000085"/>
    </source>
</evidence>
<name>A0ABS2CJ49_9MICO</name>
<dbReference type="RefSeq" id="WP_204130293.1">
    <property type="nucleotide sequence ID" value="NZ_JAFDVD010000006.1"/>
</dbReference>
<dbReference type="PANTHER" id="PTHR24421">
    <property type="entry name" value="NITRATE/NITRITE SENSOR PROTEIN NARX-RELATED"/>
    <property type="match status" value="1"/>
</dbReference>
<dbReference type="InterPro" id="IPR036890">
    <property type="entry name" value="HATPase_C_sf"/>
</dbReference>
<keyword evidence="8" id="KW-1185">Reference proteome</keyword>
<dbReference type="EMBL" id="JAFDVD010000006">
    <property type="protein sequence ID" value="MBM6399810.1"/>
    <property type="molecule type" value="Genomic_DNA"/>
</dbReference>
<evidence type="ECO:0000256" key="4">
    <source>
        <dbReference type="ARBA" id="ARBA00022777"/>
    </source>
</evidence>
<evidence type="ECO:0000256" key="6">
    <source>
        <dbReference type="SAM" id="Phobius"/>
    </source>
</evidence>
<accession>A0ABS2CJ49</accession>
<sequence length="391" mass="41027">MVQGIRRALRGVRPVDGALAGALAALGVVLMVFNVRQTTADVTAAIADGTMVHPLSTRTWLLVPTFALAPAVVLWWRRGALEVAVAAAVVMAVHDLLFGWVTRCGAGLPLALVLAFLVGLRESGRRLWLGAAATGVLTTLVLVRDATTGLEPLVLALPLLGVVLGLGRAVRHRTVLADELRARTAELEALRDERAALGVADDRTRLSEQLDAMIQARLARLAAAAESGASLPPEEARALFARIESDGRDTLEEMRRVVGLLRGADADLAPVPAMAHLDAFLARRAGAGSRLVVSGDPSGLPPSTELSVYRIVEHLVGALSERPDAPVDVTVRLDGASLEVRVAGRAARGSAVRTALARARERARVAGGSVELSVERGHALAVAALPVPDRV</sequence>
<evidence type="ECO:0000313" key="8">
    <source>
        <dbReference type="Proteomes" id="UP001430172"/>
    </source>
</evidence>
<dbReference type="Proteomes" id="UP001430172">
    <property type="component" value="Unassembled WGS sequence"/>
</dbReference>
<comment type="caution">
    <text evidence="7">The sequence shown here is derived from an EMBL/GenBank/DDBJ whole genome shotgun (WGS) entry which is preliminary data.</text>
</comment>
<dbReference type="PANTHER" id="PTHR24421:SF10">
    <property type="entry name" value="NITRATE_NITRITE SENSOR PROTEIN NARQ"/>
    <property type="match status" value="1"/>
</dbReference>
<feature type="transmembrane region" description="Helical" evidence="6">
    <location>
        <begin position="96"/>
        <end position="120"/>
    </location>
</feature>
<reference evidence="7" key="1">
    <citation type="submission" date="2021-02" db="EMBL/GenBank/DDBJ databases">
        <title>Phycicoccus sp. MQZ13P-5T, whole genome shotgun sequence.</title>
        <authorList>
            <person name="Tuo L."/>
        </authorList>
    </citation>
    <scope>NUCLEOTIDE SEQUENCE</scope>
    <source>
        <strain evidence="7">MQZ13P-5</strain>
    </source>
</reference>
<evidence type="ECO:0000256" key="2">
    <source>
        <dbReference type="ARBA" id="ARBA00012438"/>
    </source>
</evidence>
<protein>
    <recommendedName>
        <fullName evidence="2">histidine kinase</fullName>
        <ecNumber evidence="2">2.7.13.3</ecNumber>
    </recommendedName>
</protein>